<dbReference type="InterPro" id="IPR001584">
    <property type="entry name" value="Integrase_cat-core"/>
</dbReference>
<dbReference type="SUPFAM" id="SSF56672">
    <property type="entry name" value="DNA/RNA polymerases"/>
    <property type="match status" value="1"/>
</dbReference>
<dbReference type="FunFam" id="3.30.420.10:FF:000063">
    <property type="entry name" value="Retrovirus-related Pol polyprotein from transposon 297-like Protein"/>
    <property type="match status" value="1"/>
</dbReference>
<dbReference type="EMBL" id="JAHWGI010000027">
    <property type="protein sequence ID" value="KAK3908078.1"/>
    <property type="molecule type" value="Genomic_DNA"/>
</dbReference>
<dbReference type="PANTHER" id="PTHR37984:SF7">
    <property type="entry name" value="INTEGRASE CATALYTIC DOMAIN-CONTAINING PROTEIN"/>
    <property type="match status" value="1"/>
</dbReference>
<reference evidence="4" key="2">
    <citation type="journal article" date="2023" name="BMC Genomics">
        <title>Pest status, molecular evolution, and epigenetic factors derived from the genome assembly of Frankliniella fusca, a thysanopteran phytovirus vector.</title>
        <authorList>
            <person name="Catto M.A."/>
            <person name="Labadie P.E."/>
            <person name="Jacobson A.L."/>
            <person name="Kennedy G.G."/>
            <person name="Srinivasan R."/>
            <person name="Hunt B.G."/>
        </authorList>
    </citation>
    <scope>NUCLEOTIDE SEQUENCE</scope>
    <source>
        <strain evidence="4">PL_HMW_Pooled</strain>
    </source>
</reference>
<evidence type="ECO:0000313" key="5">
    <source>
        <dbReference type="Proteomes" id="UP001219518"/>
    </source>
</evidence>
<feature type="compositionally biased region" description="Basic and acidic residues" evidence="2">
    <location>
        <begin position="1189"/>
        <end position="1203"/>
    </location>
</feature>
<dbReference type="GO" id="GO:0003676">
    <property type="term" value="F:nucleic acid binding"/>
    <property type="evidence" value="ECO:0007669"/>
    <property type="project" value="InterPro"/>
</dbReference>
<dbReference type="PANTHER" id="PTHR37984">
    <property type="entry name" value="PROTEIN CBG26694"/>
    <property type="match status" value="1"/>
</dbReference>
<dbReference type="Gene3D" id="3.30.420.10">
    <property type="entry name" value="Ribonuclease H-like superfamily/Ribonuclease H"/>
    <property type="match status" value="1"/>
</dbReference>
<dbReference type="PROSITE" id="PS50994">
    <property type="entry name" value="INTEGRASE"/>
    <property type="match status" value="1"/>
</dbReference>
<dbReference type="CDD" id="cd09274">
    <property type="entry name" value="RNase_HI_RT_Ty3"/>
    <property type="match status" value="1"/>
</dbReference>
<feature type="region of interest" description="Disordered" evidence="2">
    <location>
        <begin position="1176"/>
        <end position="1241"/>
    </location>
</feature>
<feature type="compositionally biased region" description="Basic residues" evidence="2">
    <location>
        <begin position="1177"/>
        <end position="1188"/>
    </location>
</feature>
<evidence type="ECO:0000256" key="1">
    <source>
        <dbReference type="ARBA" id="ARBA00012493"/>
    </source>
</evidence>
<organism evidence="4 5">
    <name type="scientific">Frankliniella fusca</name>
    <dbReference type="NCBI Taxonomy" id="407009"/>
    <lineage>
        <taxon>Eukaryota</taxon>
        <taxon>Metazoa</taxon>
        <taxon>Ecdysozoa</taxon>
        <taxon>Arthropoda</taxon>
        <taxon>Hexapoda</taxon>
        <taxon>Insecta</taxon>
        <taxon>Pterygota</taxon>
        <taxon>Neoptera</taxon>
        <taxon>Paraneoptera</taxon>
        <taxon>Thysanoptera</taxon>
        <taxon>Terebrantia</taxon>
        <taxon>Thripoidea</taxon>
        <taxon>Thripidae</taxon>
        <taxon>Frankliniella</taxon>
    </lineage>
</organism>
<proteinExistence type="predicted"/>
<protein>
    <recommendedName>
        <fullName evidence="1">RNA-directed DNA polymerase</fullName>
        <ecNumber evidence="1">2.7.7.49</ecNumber>
    </recommendedName>
</protein>
<keyword evidence="5" id="KW-1185">Reference proteome</keyword>
<dbReference type="InterPro" id="IPR050951">
    <property type="entry name" value="Retrovirus_Pol_polyprotein"/>
</dbReference>
<dbReference type="Proteomes" id="UP001219518">
    <property type="component" value="Unassembled WGS sequence"/>
</dbReference>
<dbReference type="InterPro" id="IPR041577">
    <property type="entry name" value="RT_RNaseH_2"/>
</dbReference>
<feature type="domain" description="Integrase catalytic" evidence="3">
    <location>
        <begin position="832"/>
        <end position="981"/>
    </location>
</feature>
<comment type="caution">
    <text evidence="4">The sequence shown here is derived from an EMBL/GenBank/DDBJ whole genome shotgun (WGS) entry which is preliminary data.</text>
</comment>
<feature type="region of interest" description="Disordered" evidence="2">
    <location>
        <begin position="224"/>
        <end position="277"/>
    </location>
</feature>
<dbReference type="Pfam" id="PF17919">
    <property type="entry name" value="RT_RNaseH_2"/>
    <property type="match status" value="1"/>
</dbReference>
<dbReference type="GO" id="GO:0042575">
    <property type="term" value="C:DNA polymerase complex"/>
    <property type="evidence" value="ECO:0007669"/>
    <property type="project" value="UniProtKB-ARBA"/>
</dbReference>
<name>A0AAE1GSI1_9NEOP</name>
<dbReference type="InterPro" id="IPR012337">
    <property type="entry name" value="RNaseH-like_sf"/>
</dbReference>
<dbReference type="GO" id="GO:0003964">
    <property type="term" value="F:RNA-directed DNA polymerase activity"/>
    <property type="evidence" value="ECO:0007669"/>
    <property type="project" value="UniProtKB-EC"/>
</dbReference>
<dbReference type="InterPro" id="IPR041588">
    <property type="entry name" value="Integrase_H2C2"/>
</dbReference>
<gene>
    <name evidence="4" type="ORF">KUF71_003210</name>
</gene>
<dbReference type="Pfam" id="PF17921">
    <property type="entry name" value="Integrase_H2C2"/>
    <property type="match status" value="1"/>
</dbReference>
<sequence>MSDVDDQEFEEMLTTYAGPKPKPVNFKAGNLEVEWSKFKQKFSLYLIGANLENATPKVKFAQMLGFAGDDALEVYNSFKEKLIVKETNAQGVVIETDKRQDYESVVREFDLLARDQKNLTTCRETFDSRNQKSGEPFANWLTDLKNLIQHCDYDTREDSLLKDRIIRGTNDKRLSETLRGKPKLTLEEVIDVCKGVEASLKRGVNETVSINVEMIQAEAVKSGQFRGNNKRRGRGGFRGGSKFNSGRISKNQGQRGGFRGRRPYSQRGGGRGRSQTSANKYQCRKCDRWHQAAQCPAYGKQCTNCSGWNHFAVVCTRDRSNSGGANNSHNQNNNKATGSAVEALQIMALTKFESSQVITSGETKHPRKEYTEVLKLDNQHFVKFKLDPGAEVNILPVKVFQIINRNYKVRQTNVMLRAFGQVITKAEGTVKLLTETKAGAIIVTEYILSSVDDRPILGIEDCERLNLIKRIHSVRSGSGLPESKDDFIKLYSEVFTGLGQFKQTVKILIDPSVKPGPLYELLSEKVSFQWLPIHSQAFKELKDCVSKAPALATFDPSKPIVVQADASQYGIGACILQSNLPVGFTSRLMTESEKDYAQVEKEMLALSFAATKFEHFIYGMPQVLFQTDHQPLVSVFKKPLYKITNNRLKKLRLKMLKFQPVVEYLPGKFMHIADMLSRQCIETPVQDDPEMVEIVHEVTKYVPVSDAIKQDIMTETEKDIGLKAVKNYYKQGWPNSREIALPEARPYWQLRNDLFVENGLVILEDRIVIPPSLRSKVLNRLHAAHLGIDKTKARARQAVYWPGLSNDIVTLLETCRICERHGSKNFKEPLIPHQIPELRFQKVSADILDIGGNNYLAVEDNLSKWLEIKKLSSKTSGAVIGALKSIFYTHGIPEIIYGDNNPLDSFACNEFAKDIGSKIVTSSPEYPRSNGLAEKGVNIAKKLLIKSKESGNNYLDALREYNNTPLSGMDVSPAQILMSRMCRTLVPVLKEKLKPKVVNVRPVLKRIQERVKIQHDRHARRRPVYFNPGDNVVVRRGKIWQKGVIERKHGAARSYYVKPLHGRTIRRNTFDLKRSKTKADNLDNGFIEPYDIDDYLVPYENNVPNVNVPKIPIVPKLREPVVVLERLSLKRTGDQILINTQSKHGRIVKPNPKIEQALTPIQGSSLKGIASNVFKTVKQKVNPKRKPKSKPDKSHPDKKRMNDETSDEGGEIISKKPKTDLEPLDESGDPPSQASEKDQGTELVQVLDQEGDQEGDQELDLDQDLDQELHALGSGMKNRSTIRSKISTPSTPILGKKCTASNLVFGTGCTVPTPVVSKILASTPARQDELTNLETVESRLKKLEFDVASCVLKLETIGNDINVVMMIQKSSRKCRIANLARAVDGYDETDVPEDQVLIGMVEGELKFLTKTSLCQVEKNNADLKNRILQLGQLYYGEEYFNYSLTGKKSGKTVIHKIEPEHLVGIAKILQCFKWIKAEDTSVERINRVVGKYFSSERSIHNNKKQAEALRDFDLQQTQTGADSE</sequence>
<dbReference type="InterPro" id="IPR036397">
    <property type="entry name" value="RNaseH_sf"/>
</dbReference>
<evidence type="ECO:0000259" key="3">
    <source>
        <dbReference type="PROSITE" id="PS50994"/>
    </source>
</evidence>
<evidence type="ECO:0000256" key="2">
    <source>
        <dbReference type="SAM" id="MobiDB-lite"/>
    </source>
</evidence>
<dbReference type="Gene3D" id="1.10.340.70">
    <property type="match status" value="1"/>
</dbReference>
<dbReference type="FunFam" id="1.10.340.70:FF:000003">
    <property type="entry name" value="Protein CBG25708"/>
    <property type="match status" value="1"/>
</dbReference>
<dbReference type="SUPFAM" id="SSF53098">
    <property type="entry name" value="Ribonuclease H-like"/>
    <property type="match status" value="1"/>
</dbReference>
<reference evidence="4" key="1">
    <citation type="submission" date="2021-07" db="EMBL/GenBank/DDBJ databases">
        <authorList>
            <person name="Catto M.A."/>
            <person name="Jacobson A."/>
            <person name="Kennedy G."/>
            <person name="Labadie P."/>
            <person name="Hunt B.G."/>
            <person name="Srinivasan R."/>
        </authorList>
    </citation>
    <scope>NUCLEOTIDE SEQUENCE</scope>
    <source>
        <strain evidence="4">PL_HMW_Pooled</strain>
        <tissue evidence="4">Head</tissue>
    </source>
</reference>
<evidence type="ECO:0000313" key="4">
    <source>
        <dbReference type="EMBL" id="KAK3908078.1"/>
    </source>
</evidence>
<dbReference type="GO" id="GO:0015074">
    <property type="term" value="P:DNA integration"/>
    <property type="evidence" value="ECO:0007669"/>
    <property type="project" value="InterPro"/>
</dbReference>
<dbReference type="InterPro" id="IPR043502">
    <property type="entry name" value="DNA/RNA_pol_sf"/>
</dbReference>
<accession>A0AAE1GSI1</accession>
<dbReference type="EC" id="2.7.7.49" evidence="1"/>